<protein>
    <submittedName>
        <fullName evidence="4">TetR/AcrR family transcriptional regulator</fullName>
    </submittedName>
</protein>
<evidence type="ECO:0000256" key="2">
    <source>
        <dbReference type="PROSITE-ProRule" id="PRU00335"/>
    </source>
</evidence>
<dbReference type="InterPro" id="IPR023772">
    <property type="entry name" value="DNA-bd_HTH_TetR-type_CS"/>
</dbReference>
<dbReference type="PROSITE" id="PS01081">
    <property type="entry name" value="HTH_TETR_1"/>
    <property type="match status" value="1"/>
</dbReference>
<name>A0ABV9KTB1_9BACT</name>
<dbReference type="PRINTS" id="PR00455">
    <property type="entry name" value="HTHTETR"/>
</dbReference>
<dbReference type="InterPro" id="IPR009057">
    <property type="entry name" value="Homeodomain-like_sf"/>
</dbReference>
<comment type="caution">
    <text evidence="4">The sequence shown here is derived from an EMBL/GenBank/DDBJ whole genome shotgun (WGS) entry which is preliminary data.</text>
</comment>
<dbReference type="PANTHER" id="PTHR43479">
    <property type="entry name" value="ACREF/ENVCD OPERON REPRESSOR-RELATED"/>
    <property type="match status" value="1"/>
</dbReference>
<proteinExistence type="predicted"/>
<dbReference type="EMBL" id="JBHSGN010000050">
    <property type="protein sequence ID" value="MFC4673264.1"/>
    <property type="molecule type" value="Genomic_DNA"/>
</dbReference>
<evidence type="ECO:0000313" key="5">
    <source>
        <dbReference type="Proteomes" id="UP001596023"/>
    </source>
</evidence>
<dbReference type="PANTHER" id="PTHR43479:SF11">
    <property type="entry name" value="ACREF_ENVCD OPERON REPRESSOR-RELATED"/>
    <property type="match status" value="1"/>
</dbReference>
<dbReference type="InterPro" id="IPR036271">
    <property type="entry name" value="Tet_transcr_reg_TetR-rel_C_sf"/>
</dbReference>
<dbReference type="InterPro" id="IPR050624">
    <property type="entry name" value="HTH-type_Tx_Regulator"/>
</dbReference>
<dbReference type="SUPFAM" id="SSF48498">
    <property type="entry name" value="Tetracyclin repressor-like, C-terminal domain"/>
    <property type="match status" value="1"/>
</dbReference>
<keyword evidence="5" id="KW-1185">Reference proteome</keyword>
<evidence type="ECO:0000313" key="4">
    <source>
        <dbReference type="EMBL" id="MFC4673264.1"/>
    </source>
</evidence>
<reference evidence="5" key="1">
    <citation type="journal article" date="2019" name="Int. J. Syst. Evol. Microbiol.">
        <title>The Global Catalogue of Microorganisms (GCM) 10K type strain sequencing project: providing services to taxonomists for standard genome sequencing and annotation.</title>
        <authorList>
            <consortium name="The Broad Institute Genomics Platform"/>
            <consortium name="The Broad Institute Genome Sequencing Center for Infectious Disease"/>
            <person name="Wu L."/>
            <person name="Ma J."/>
        </authorList>
    </citation>
    <scope>NUCLEOTIDE SEQUENCE [LARGE SCALE GENOMIC DNA]</scope>
    <source>
        <strain evidence="5">CCUG 66188</strain>
    </source>
</reference>
<evidence type="ECO:0000256" key="1">
    <source>
        <dbReference type="ARBA" id="ARBA00023125"/>
    </source>
</evidence>
<dbReference type="Pfam" id="PF00440">
    <property type="entry name" value="TetR_N"/>
    <property type="match status" value="1"/>
</dbReference>
<evidence type="ECO:0000259" key="3">
    <source>
        <dbReference type="PROSITE" id="PS50977"/>
    </source>
</evidence>
<dbReference type="Gene3D" id="1.10.357.10">
    <property type="entry name" value="Tetracycline Repressor, domain 2"/>
    <property type="match status" value="1"/>
</dbReference>
<accession>A0ABV9KTB1</accession>
<keyword evidence="1 2" id="KW-0238">DNA-binding</keyword>
<organism evidence="4 5">
    <name type="scientific">Dysgonomonas termitidis</name>
    <dbReference type="NCBI Taxonomy" id="1516126"/>
    <lineage>
        <taxon>Bacteria</taxon>
        <taxon>Pseudomonadati</taxon>
        <taxon>Bacteroidota</taxon>
        <taxon>Bacteroidia</taxon>
        <taxon>Bacteroidales</taxon>
        <taxon>Dysgonomonadaceae</taxon>
        <taxon>Dysgonomonas</taxon>
    </lineage>
</organism>
<sequence length="204" mass="23460">MNKEVEQKLIDAARELFYEKGFSGTTVRDIAGKAGVNLALLHYYFRTKDKIFEIVFQEALSLLFGKLNKALISDKSLFEKIEMMVEGYVSMGMKYPQLPSFVMHELSVNTDLMLSIINSHKDKSTLNSNFELFYLELETAIANGLIKKINPSDICTDIQSLSLYPFIARNCLLHSIYSDKRSYNRMLKERVKHITETIVNNIKL</sequence>
<dbReference type="InterPro" id="IPR001647">
    <property type="entry name" value="HTH_TetR"/>
</dbReference>
<dbReference type="PROSITE" id="PS50977">
    <property type="entry name" value="HTH_TETR_2"/>
    <property type="match status" value="1"/>
</dbReference>
<feature type="DNA-binding region" description="H-T-H motif" evidence="2">
    <location>
        <begin position="26"/>
        <end position="45"/>
    </location>
</feature>
<dbReference type="SUPFAM" id="SSF46689">
    <property type="entry name" value="Homeodomain-like"/>
    <property type="match status" value="1"/>
</dbReference>
<gene>
    <name evidence="4" type="ORF">ACFO6W_06140</name>
</gene>
<feature type="domain" description="HTH tetR-type" evidence="3">
    <location>
        <begin position="3"/>
        <end position="63"/>
    </location>
</feature>
<dbReference type="Proteomes" id="UP001596023">
    <property type="component" value="Unassembled WGS sequence"/>
</dbReference>
<dbReference type="RefSeq" id="WP_379994503.1">
    <property type="nucleotide sequence ID" value="NZ_JBHSGN010000050.1"/>
</dbReference>